<keyword evidence="6" id="KW-1185">Reference proteome</keyword>
<feature type="domain" description="OmpA-like" evidence="4">
    <location>
        <begin position="195"/>
        <end position="322"/>
    </location>
</feature>
<feature type="coiled-coil region" evidence="2">
    <location>
        <begin position="142"/>
        <end position="176"/>
    </location>
</feature>
<keyword evidence="2" id="KW-0175">Coiled coil</keyword>
<proteinExistence type="predicted"/>
<dbReference type="InterPro" id="IPR050330">
    <property type="entry name" value="Bact_OuterMem_StrucFunc"/>
</dbReference>
<dbReference type="EMBL" id="JAQNDK010000002">
    <property type="protein sequence ID" value="MDC0680500.1"/>
    <property type="molecule type" value="Genomic_DNA"/>
</dbReference>
<dbReference type="Pfam" id="PF00691">
    <property type="entry name" value="OmpA"/>
    <property type="match status" value="1"/>
</dbReference>
<evidence type="ECO:0000313" key="5">
    <source>
        <dbReference type="EMBL" id="MDC0680500.1"/>
    </source>
</evidence>
<evidence type="ECO:0000259" key="4">
    <source>
        <dbReference type="PROSITE" id="PS51123"/>
    </source>
</evidence>
<feature type="region of interest" description="Disordered" evidence="3">
    <location>
        <begin position="318"/>
        <end position="340"/>
    </location>
</feature>
<dbReference type="Gene3D" id="3.30.1330.60">
    <property type="entry name" value="OmpA-like domain"/>
    <property type="match status" value="1"/>
</dbReference>
<dbReference type="SUPFAM" id="SSF103088">
    <property type="entry name" value="OmpA-like"/>
    <property type="match status" value="1"/>
</dbReference>
<dbReference type="PANTHER" id="PTHR30329">
    <property type="entry name" value="STATOR ELEMENT OF FLAGELLAR MOTOR COMPLEX"/>
    <property type="match status" value="1"/>
</dbReference>
<gene>
    <name evidence="5" type="ORF">POL72_22370</name>
</gene>
<keyword evidence="1" id="KW-0472">Membrane</keyword>
<dbReference type="RefSeq" id="WP_272097533.1">
    <property type="nucleotide sequence ID" value="NZ_JAQNDK010000002.1"/>
</dbReference>
<dbReference type="PANTHER" id="PTHR30329:SF21">
    <property type="entry name" value="LIPOPROTEIN YIAD-RELATED"/>
    <property type="match status" value="1"/>
</dbReference>
<reference evidence="5 6" key="1">
    <citation type="submission" date="2023-01" db="EMBL/GenBank/DDBJ databases">
        <title>Minimal conservation of predation-associated metabolite biosynthetic gene clusters underscores biosynthetic potential of Myxococcota including descriptions for ten novel species: Archangium lansinium sp. nov., Myxococcus landrumus sp. nov., Nannocystis bai.</title>
        <authorList>
            <person name="Ahearne A."/>
            <person name="Stevens C."/>
            <person name="Dowd S."/>
        </authorList>
    </citation>
    <scope>NUCLEOTIDE SEQUENCE [LARGE SCALE GENOMIC DNA]</scope>
    <source>
        <strain evidence="5 6">WIWO2</strain>
    </source>
</reference>
<dbReference type="InterPro" id="IPR006665">
    <property type="entry name" value="OmpA-like"/>
</dbReference>
<evidence type="ECO:0000256" key="2">
    <source>
        <dbReference type="SAM" id="Coils"/>
    </source>
</evidence>
<accession>A0ABT5C3T8</accession>
<dbReference type="PROSITE" id="PS51123">
    <property type="entry name" value="OMPA_2"/>
    <property type="match status" value="1"/>
</dbReference>
<evidence type="ECO:0000256" key="3">
    <source>
        <dbReference type="SAM" id="MobiDB-lite"/>
    </source>
</evidence>
<evidence type="ECO:0000256" key="1">
    <source>
        <dbReference type="PROSITE-ProRule" id="PRU00473"/>
    </source>
</evidence>
<comment type="caution">
    <text evidence="5">The sequence shown here is derived from an EMBL/GenBank/DDBJ whole genome shotgun (WGS) entry which is preliminary data.</text>
</comment>
<name>A0ABT5C3T8_9BACT</name>
<sequence length="340" mass="35636">MNDTTTAGRIPTWLSRRSPAAARLLTAGLLGLATPGCLVRQTLYDEARAEIRREREAGDKARAEAQSARAESAQRSAQVAAIEEELARLADDLRARDLRLSEATTAEAGLARRLDELVAMNEELSARLRSAGQSVGQLAGERGSLSAELAETRAKLDDLRRKQAAAEARAAGIRDAVDRLKGAVAAGKVRVGLRAGQLVIEVPSDTLFAAGKAEIQREGRAVLAEIAAVLRTMPEHRFQVAGHTDDGGDAKSKKGKGARLPSSWELSAARAVAVVQALIAEGMAPGSLSAAGYGEFAPAATNATAEGRAKNRRIEIGLVMDQEASEKEKAGGPSGAAPKP</sequence>
<dbReference type="CDD" id="cd07185">
    <property type="entry name" value="OmpA_C-like"/>
    <property type="match status" value="1"/>
</dbReference>
<protein>
    <submittedName>
        <fullName evidence="5">OmpA family protein</fullName>
    </submittedName>
</protein>
<organism evidence="5 6">
    <name type="scientific">Sorangium atrum</name>
    <dbReference type="NCBI Taxonomy" id="2995308"/>
    <lineage>
        <taxon>Bacteria</taxon>
        <taxon>Pseudomonadati</taxon>
        <taxon>Myxococcota</taxon>
        <taxon>Polyangia</taxon>
        <taxon>Polyangiales</taxon>
        <taxon>Polyangiaceae</taxon>
        <taxon>Sorangium</taxon>
    </lineage>
</organism>
<evidence type="ECO:0000313" key="6">
    <source>
        <dbReference type="Proteomes" id="UP001217485"/>
    </source>
</evidence>
<dbReference type="Proteomes" id="UP001217485">
    <property type="component" value="Unassembled WGS sequence"/>
</dbReference>
<dbReference type="InterPro" id="IPR036737">
    <property type="entry name" value="OmpA-like_sf"/>
</dbReference>
<feature type="coiled-coil region" evidence="2">
    <location>
        <begin position="44"/>
        <end position="71"/>
    </location>
</feature>